<feature type="compositionally biased region" description="Low complexity" evidence="1">
    <location>
        <begin position="30"/>
        <end position="40"/>
    </location>
</feature>
<feature type="signal peptide" evidence="2">
    <location>
        <begin position="1"/>
        <end position="29"/>
    </location>
</feature>
<feature type="compositionally biased region" description="Basic and acidic residues" evidence="1">
    <location>
        <begin position="68"/>
        <end position="90"/>
    </location>
</feature>
<feature type="compositionally biased region" description="Low complexity" evidence="1">
    <location>
        <begin position="49"/>
        <end position="66"/>
    </location>
</feature>
<feature type="region of interest" description="Disordered" evidence="1">
    <location>
        <begin position="30"/>
        <end position="90"/>
    </location>
</feature>
<comment type="caution">
    <text evidence="3">The sequence shown here is derived from an EMBL/GenBank/DDBJ whole genome shotgun (WGS) entry which is preliminary data.</text>
</comment>
<evidence type="ECO:0000256" key="1">
    <source>
        <dbReference type="SAM" id="MobiDB-lite"/>
    </source>
</evidence>
<proteinExistence type="predicted"/>
<evidence type="ECO:0000256" key="2">
    <source>
        <dbReference type="SAM" id="SignalP"/>
    </source>
</evidence>
<protein>
    <submittedName>
        <fullName evidence="3">Uncharacterized protein</fullName>
    </submittedName>
</protein>
<organism evidence="3">
    <name type="scientific">Bradyrhizobium quebecense</name>
    <dbReference type="NCBI Taxonomy" id="2748629"/>
    <lineage>
        <taxon>Bacteria</taxon>
        <taxon>Pseudomonadati</taxon>
        <taxon>Pseudomonadota</taxon>
        <taxon>Alphaproteobacteria</taxon>
        <taxon>Hyphomicrobiales</taxon>
        <taxon>Nitrobacteraceae</taxon>
        <taxon>Bradyrhizobium</taxon>
    </lineage>
</organism>
<dbReference type="RefSeq" id="WP_176529358.1">
    <property type="nucleotide sequence ID" value="NZ_CP088022.1"/>
</dbReference>
<accession>A0A973WLP3</accession>
<reference evidence="3" key="1">
    <citation type="submission" date="2020-06" db="EMBL/GenBank/DDBJ databases">
        <title>Whole Genome Sequence of Bradyrhizobium sp. Strain 66S1MB.</title>
        <authorList>
            <person name="Bromfield E."/>
            <person name="Cloutier S."/>
        </authorList>
    </citation>
    <scope>NUCLEOTIDE SEQUENCE</scope>
    <source>
        <strain evidence="3">66S1MB</strain>
    </source>
</reference>
<name>A0A973WLP3_9BRAD</name>
<sequence>MRPPPRIFKTLAAILSAGVFLFATQAAFAQTASPPSTTATRPAKVLPDQTSVPSSGPPSTTGQTTGEASRDPTIKQMNEDEKQKVDTKGK</sequence>
<keyword evidence="2" id="KW-0732">Signal</keyword>
<dbReference type="AlphaFoldDB" id="A0A973WLP3"/>
<evidence type="ECO:0000313" key="3">
    <source>
        <dbReference type="EMBL" id="NVL05315.1"/>
    </source>
</evidence>
<feature type="chain" id="PRO_5037845891" evidence="2">
    <location>
        <begin position="30"/>
        <end position="90"/>
    </location>
</feature>
<dbReference type="EMBL" id="JABWSX010000001">
    <property type="protein sequence ID" value="NVL05315.1"/>
    <property type="molecule type" value="Genomic_DNA"/>
</dbReference>
<gene>
    <name evidence="3" type="ORF">HU230_06240</name>
</gene>